<dbReference type="Gene3D" id="3.30.530.20">
    <property type="match status" value="1"/>
</dbReference>
<dbReference type="Proteomes" id="UP000077748">
    <property type="component" value="Chromosome"/>
</dbReference>
<dbReference type="AlphaFoldDB" id="A0A1A9KKK9"/>
<evidence type="ECO:0000313" key="2">
    <source>
        <dbReference type="Proteomes" id="UP000077748"/>
    </source>
</evidence>
<dbReference type="InterPro" id="IPR023393">
    <property type="entry name" value="START-like_dom_sf"/>
</dbReference>
<protein>
    <submittedName>
        <fullName evidence="1">Polyketide cyclase</fullName>
    </submittedName>
</protein>
<gene>
    <name evidence="1" type="ORF">A9C11_28310</name>
</gene>
<accession>A0A1A9KKK9</accession>
<sequence length="144" mass="16170">MGTSASRTLAVRIERPWQVAYDFLAEPRNFPRWASGLCSAIEPLGADHWLAQTPQGPLRVRFSPRNPFGVLDHDVLPEDAPPIHIPLRLIANGDGCELQLTLLRQPAMDDAAFERDAQWVEKDLRAIKALLESEEMPWSMGFSP</sequence>
<dbReference type="RefSeq" id="WP_064584577.1">
    <property type="nucleotide sequence ID" value="NZ_CP015878.1"/>
</dbReference>
<name>A0A1A9KKK9_9PSED</name>
<evidence type="ECO:0000313" key="1">
    <source>
        <dbReference type="EMBL" id="ANI17650.1"/>
    </source>
</evidence>
<dbReference type="EMBL" id="CP015878">
    <property type="protein sequence ID" value="ANI17650.1"/>
    <property type="molecule type" value="Genomic_DNA"/>
</dbReference>
<reference evidence="1 2" key="1">
    <citation type="submission" date="2016-05" db="EMBL/GenBank/DDBJ databases">
        <title>Genome Sequence of Pseudomonas citronellolis Strain SJTE-3, an Estrogens and Persistent Organic Pollutants degradation strain.</title>
        <authorList>
            <person name="Liang R."/>
        </authorList>
    </citation>
    <scope>NUCLEOTIDE SEQUENCE [LARGE SCALE GENOMIC DNA]</scope>
    <source>
        <strain evidence="1 2">SJTE-3</strain>
    </source>
</reference>
<dbReference type="SUPFAM" id="SSF55961">
    <property type="entry name" value="Bet v1-like"/>
    <property type="match status" value="1"/>
</dbReference>
<organism evidence="1 2">
    <name type="scientific">Pseudomonas citronellolis</name>
    <dbReference type="NCBI Taxonomy" id="53408"/>
    <lineage>
        <taxon>Bacteria</taxon>
        <taxon>Pseudomonadati</taxon>
        <taxon>Pseudomonadota</taxon>
        <taxon>Gammaproteobacteria</taxon>
        <taxon>Pseudomonadales</taxon>
        <taxon>Pseudomonadaceae</taxon>
        <taxon>Pseudomonas</taxon>
    </lineage>
</organism>
<proteinExistence type="predicted"/>